<organism evidence="9 10">
    <name type="scientific">Mizuhopecten yessoensis</name>
    <name type="common">Japanese scallop</name>
    <name type="synonym">Patinopecten yessoensis</name>
    <dbReference type="NCBI Taxonomy" id="6573"/>
    <lineage>
        <taxon>Eukaryota</taxon>
        <taxon>Metazoa</taxon>
        <taxon>Spiralia</taxon>
        <taxon>Lophotrochozoa</taxon>
        <taxon>Mollusca</taxon>
        <taxon>Bivalvia</taxon>
        <taxon>Autobranchia</taxon>
        <taxon>Pteriomorphia</taxon>
        <taxon>Pectinida</taxon>
        <taxon>Pectinoidea</taxon>
        <taxon>Pectinidae</taxon>
        <taxon>Mizuhopecten</taxon>
    </lineage>
</organism>
<evidence type="ECO:0000259" key="8">
    <source>
        <dbReference type="Pfam" id="PF02932"/>
    </source>
</evidence>
<keyword evidence="9" id="KW-0675">Receptor</keyword>
<feature type="domain" description="Neurotransmitter-gated ion-channel transmembrane" evidence="8">
    <location>
        <begin position="238"/>
        <end position="312"/>
    </location>
</feature>
<feature type="transmembrane region" description="Helical" evidence="5">
    <location>
        <begin position="292"/>
        <end position="317"/>
    </location>
</feature>
<dbReference type="Gene3D" id="1.20.58.390">
    <property type="entry name" value="Neurotransmitter-gated ion-channel transmembrane domain"/>
    <property type="match status" value="1"/>
</dbReference>
<feature type="transmembrane region" description="Helical" evidence="5">
    <location>
        <begin position="233"/>
        <end position="256"/>
    </location>
</feature>
<dbReference type="Proteomes" id="UP000242188">
    <property type="component" value="Unassembled WGS sequence"/>
</dbReference>
<dbReference type="GO" id="GO:0016020">
    <property type="term" value="C:membrane"/>
    <property type="evidence" value="ECO:0007669"/>
    <property type="project" value="UniProtKB-SubCell"/>
</dbReference>
<dbReference type="Gene3D" id="2.70.170.10">
    <property type="entry name" value="Neurotransmitter-gated ion-channel ligand-binding domain"/>
    <property type="match status" value="1"/>
</dbReference>
<feature type="signal peptide" evidence="6">
    <location>
        <begin position="1"/>
        <end position="20"/>
    </location>
</feature>
<feature type="transmembrane region" description="Helical" evidence="5">
    <location>
        <begin position="401"/>
        <end position="420"/>
    </location>
</feature>
<dbReference type="OrthoDB" id="6133257at2759"/>
<evidence type="ECO:0000256" key="6">
    <source>
        <dbReference type="SAM" id="SignalP"/>
    </source>
</evidence>
<evidence type="ECO:0000313" key="9">
    <source>
        <dbReference type="EMBL" id="OWF51935.1"/>
    </source>
</evidence>
<reference evidence="9 10" key="1">
    <citation type="journal article" date="2017" name="Nat. Ecol. Evol.">
        <title>Scallop genome provides insights into evolution of bilaterian karyotype and development.</title>
        <authorList>
            <person name="Wang S."/>
            <person name="Zhang J."/>
            <person name="Jiao W."/>
            <person name="Li J."/>
            <person name="Xun X."/>
            <person name="Sun Y."/>
            <person name="Guo X."/>
            <person name="Huan P."/>
            <person name="Dong B."/>
            <person name="Zhang L."/>
            <person name="Hu X."/>
            <person name="Sun X."/>
            <person name="Wang J."/>
            <person name="Zhao C."/>
            <person name="Wang Y."/>
            <person name="Wang D."/>
            <person name="Huang X."/>
            <person name="Wang R."/>
            <person name="Lv J."/>
            <person name="Li Y."/>
            <person name="Zhang Z."/>
            <person name="Liu B."/>
            <person name="Lu W."/>
            <person name="Hui Y."/>
            <person name="Liang J."/>
            <person name="Zhou Z."/>
            <person name="Hou R."/>
            <person name="Li X."/>
            <person name="Liu Y."/>
            <person name="Li H."/>
            <person name="Ning X."/>
            <person name="Lin Y."/>
            <person name="Zhao L."/>
            <person name="Xing Q."/>
            <person name="Dou J."/>
            <person name="Li Y."/>
            <person name="Mao J."/>
            <person name="Guo H."/>
            <person name="Dou H."/>
            <person name="Li T."/>
            <person name="Mu C."/>
            <person name="Jiang W."/>
            <person name="Fu Q."/>
            <person name="Fu X."/>
            <person name="Miao Y."/>
            <person name="Liu J."/>
            <person name="Yu Q."/>
            <person name="Li R."/>
            <person name="Liao H."/>
            <person name="Li X."/>
            <person name="Kong Y."/>
            <person name="Jiang Z."/>
            <person name="Chourrout D."/>
            <person name="Li R."/>
            <person name="Bao Z."/>
        </authorList>
    </citation>
    <scope>NUCLEOTIDE SEQUENCE [LARGE SCALE GENOMIC DNA]</scope>
    <source>
        <strain evidence="9 10">PY_sf001</strain>
    </source>
</reference>
<dbReference type="SUPFAM" id="SSF90112">
    <property type="entry name" value="Neurotransmitter-gated ion-channel transmembrane pore"/>
    <property type="match status" value="1"/>
</dbReference>
<dbReference type="EMBL" id="NEDP02002015">
    <property type="protein sequence ID" value="OWF51935.1"/>
    <property type="molecule type" value="Genomic_DNA"/>
</dbReference>
<dbReference type="InterPro" id="IPR006202">
    <property type="entry name" value="Neur_chan_lig-bd"/>
</dbReference>
<evidence type="ECO:0000256" key="4">
    <source>
        <dbReference type="ARBA" id="ARBA00023136"/>
    </source>
</evidence>
<dbReference type="Pfam" id="PF02932">
    <property type="entry name" value="Neur_chan_memb"/>
    <property type="match status" value="1"/>
</dbReference>
<feature type="transmembrane region" description="Helical" evidence="5">
    <location>
        <begin position="263"/>
        <end position="280"/>
    </location>
</feature>
<dbReference type="InterPro" id="IPR036719">
    <property type="entry name" value="Neuro-gated_channel_TM_sf"/>
</dbReference>
<dbReference type="InterPro" id="IPR036734">
    <property type="entry name" value="Neur_chan_lig-bd_sf"/>
</dbReference>
<keyword evidence="4 5" id="KW-0472">Membrane</keyword>
<keyword evidence="2 5" id="KW-0812">Transmembrane</keyword>
<dbReference type="GO" id="GO:0004888">
    <property type="term" value="F:transmembrane signaling receptor activity"/>
    <property type="evidence" value="ECO:0007669"/>
    <property type="project" value="InterPro"/>
</dbReference>
<dbReference type="InterPro" id="IPR038050">
    <property type="entry name" value="Neuro_actylchol_rec"/>
</dbReference>
<evidence type="ECO:0000259" key="7">
    <source>
        <dbReference type="Pfam" id="PF02931"/>
    </source>
</evidence>
<dbReference type="AlphaFoldDB" id="A0A210QT80"/>
<comment type="caution">
    <text evidence="9">The sequence shown here is derived from an EMBL/GenBank/DDBJ whole genome shotgun (WGS) entry which is preliminary data.</text>
</comment>
<keyword evidence="10" id="KW-1185">Reference proteome</keyword>
<evidence type="ECO:0000256" key="5">
    <source>
        <dbReference type="SAM" id="Phobius"/>
    </source>
</evidence>
<keyword evidence="6" id="KW-0732">Signal</keyword>
<proteinExistence type="predicted"/>
<evidence type="ECO:0000256" key="3">
    <source>
        <dbReference type="ARBA" id="ARBA00022989"/>
    </source>
</evidence>
<keyword evidence="3 5" id="KW-1133">Transmembrane helix</keyword>
<dbReference type="PRINTS" id="PR00252">
    <property type="entry name" value="NRIONCHANNEL"/>
</dbReference>
<dbReference type="InterPro" id="IPR006201">
    <property type="entry name" value="Neur_channel"/>
</dbReference>
<feature type="chain" id="PRO_5013301495" evidence="6">
    <location>
        <begin position="21"/>
        <end position="427"/>
    </location>
</feature>
<dbReference type="GO" id="GO:0005230">
    <property type="term" value="F:extracellular ligand-gated monoatomic ion channel activity"/>
    <property type="evidence" value="ECO:0007669"/>
    <property type="project" value="InterPro"/>
</dbReference>
<dbReference type="CDD" id="cd18989">
    <property type="entry name" value="LGIC_ECD_cation"/>
    <property type="match status" value="1"/>
</dbReference>
<gene>
    <name evidence="9" type="ORF">KP79_PYT18489</name>
</gene>
<evidence type="ECO:0000256" key="1">
    <source>
        <dbReference type="ARBA" id="ARBA00004141"/>
    </source>
</evidence>
<feature type="domain" description="Neurotransmitter-gated ion-channel ligand-binding" evidence="7">
    <location>
        <begin position="27"/>
        <end position="229"/>
    </location>
</feature>
<dbReference type="InterPro" id="IPR006029">
    <property type="entry name" value="Neurotrans-gated_channel_TM"/>
</dbReference>
<dbReference type="CDD" id="cd19051">
    <property type="entry name" value="LGIC_TM_cation"/>
    <property type="match status" value="1"/>
</dbReference>
<evidence type="ECO:0000256" key="2">
    <source>
        <dbReference type="ARBA" id="ARBA00022692"/>
    </source>
</evidence>
<comment type="subcellular location">
    <subcellularLocation>
        <location evidence="1">Membrane</location>
        <topology evidence="1">Multi-pass membrane protein</topology>
    </subcellularLocation>
</comment>
<name>A0A210QT80_MIZYE</name>
<dbReference type="PANTHER" id="PTHR18945">
    <property type="entry name" value="NEUROTRANSMITTER GATED ION CHANNEL"/>
    <property type="match status" value="1"/>
</dbReference>
<dbReference type="Pfam" id="PF02931">
    <property type="entry name" value="Neur_chan_LBD"/>
    <property type="match status" value="1"/>
</dbReference>
<accession>A0A210QT80</accession>
<dbReference type="STRING" id="6573.A0A210QT80"/>
<sequence>MMDICIPTLFVMLLSTLATGNNSSVGTQLYRSLLFNYEKNVRPGLDYSYPTMVKCQFKFVGLNRFQEIDSKLSILGAFIIEWIDERLMWDPYANGNISSTLVPQELLWKPDIAIANAYFGVQFLIKDGVSIRVKYNGALMWVTGDTFEIYCDADVTYYPVDSQTCSIQMITWNSYPFEVTFDKVGADTTFERNFSAGNPSWDVKDITVTTTIDPGIATTVLSVNIKLKRLPEYIVVNTILPVCFLCVINIFVFVLPAESGERIGFSITLLLSVAVFMTILSDSLPQSSRPQIATLCYFLFSQLMVSILMMIFTIYGLRFYWMMPDKSIPVYLKLFSRIMDRVCLGSQCCKLSKQVTSIKPTTEHSPDSGKQESNFRTVPELEEILPEPDEYLTWQKIANDFDNFCIIFFMTLIVVTNAVFCERLSSQ</sequence>
<dbReference type="SUPFAM" id="SSF63712">
    <property type="entry name" value="Nicotinic receptor ligand binding domain-like"/>
    <property type="match status" value="1"/>
</dbReference>
<evidence type="ECO:0000313" key="10">
    <source>
        <dbReference type="Proteomes" id="UP000242188"/>
    </source>
</evidence>
<protein>
    <submittedName>
        <fullName evidence="9">Neuronal acetylcholine receptor subunit alpha-6</fullName>
    </submittedName>
</protein>